<evidence type="ECO:0000313" key="1">
    <source>
        <dbReference type="EMBL" id="KAJ5315854.1"/>
    </source>
</evidence>
<name>A0A9W9PWT5_9EURO</name>
<evidence type="ECO:0000313" key="2">
    <source>
        <dbReference type="Proteomes" id="UP001147746"/>
    </source>
</evidence>
<accession>A0A9W9PWT5</accession>
<reference evidence="1" key="1">
    <citation type="submission" date="2022-12" db="EMBL/GenBank/DDBJ databases">
        <authorList>
            <person name="Petersen C."/>
        </authorList>
    </citation>
    <scope>NUCLEOTIDE SEQUENCE</scope>
    <source>
        <strain evidence="1">IBT 21472</strain>
    </source>
</reference>
<evidence type="ECO:0008006" key="3">
    <source>
        <dbReference type="Google" id="ProtNLM"/>
    </source>
</evidence>
<dbReference type="EMBL" id="JAPZBO010000005">
    <property type="protein sequence ID" value="KAJ5315854.1"/>
    <property type="molecule type" value="Genomic_DNA"/>
</dbReference>
<keyword evidence="2" id="KW-1185">Reference proteome</keyword>
<proteinExistence type="predicted"/>
<sequence length="298" mass="33343">MASDKATITRVPFADAAGLIEVLTRDGCVIATGFTPPECLTQVQRDVSPYMEGYTEIRKELFPPEYRWCGGIFGRSDTVRNRWLAEENLNQVCDHFLKTTCTPPGGYDGATFETKPVLAFSVTLDIGPGAQQQPLHRDDYLYFHTHRDLTQTGYQVGADMMILMFVPGVETTIENGATLVVPGSHLWDDVRTPTDQEICYAVMSPGEALFVLGSTWHAGGANKTKDVRRPQNTFFFTRGMYRPEENPYLTYLPHEVLGWSEKSQALAGMNRDTLAFDRTNYLVPSAYYAEAGKKPTIE</sequence>
<gene>
    <name evidence="1" type="ORF">N7476_006161</name>
</gene>
<dbReference type="InterPro" id="IPR008775">
    <property type="entry name" value="Phytyl_CoA_dOase-like"/>
</dbReference>
<organism evidence="1 2">
    <name type="scientific">Penicillium atrosanguineum</name>
    <dbReference type="NCBI Taxonomy" id="1132637"/>
    <lineage>
        <taxon>Eukaryota</taxon>
        <taxon>Fungi</taxon>
        <taxon>Dikarya</taxon>
        <taxon>Ascomycota</taxon>
        <taxon>Pezizomycotina</taxon>
        <taxon>Eurotiomycetes</taxon>
        <taxon>Eurotiomycetidae</taxon>
        <taxon>Eurotiales</taxon>
        <taxon>Aspergillaceae</taxon>
        <taxon>Penicillium</taxon>
    </lineage>
</organism>
<dbReference type="Pfam" id="PF05721">
    <property type="entry name" value="PhyH"/>
    <property type="match status" value="1"/>
</dbReference>
<comment type="caution">
    <text evidence="1">The sequence shown here is derived from an EMBL/GenBank/DDBJ whole genome shotgun (WGS) entry which is preliminary data.</text>
</comment>
<reference evidence="1" key="2">
    <citation type="journal article" date="2023" name="IMA Fungus">
        <title>Comparative genomic study of the Penicillium genus elucidates a diverse pangenome and 15 lateral gene transfer events.</title>
        <authorList>
            <person name="Petersen C."/>
            <person name="Sorensen T."/>
            <person name="Nielsen M.R."/>
            <person name="Sondergaard T.E."/>
            <person name="Sorensen J.L."/>
            <person name="Fitzpatrick D.A."/>
            <person name="Frisvad J.C."/>
            <person name="Nielsen K.L."/>
        </authorList>
    </citation>
    <scope>NUCLEOTIDE SEQUENCE</scope>
    <source>
        <strain evidence="1">IBT 21472</strain>
    </source>
</reference>
<protein>
    <recommendedName>
        <fullName evidence="3">Phytanoyl-CoA dioxygenase family protein</fullName>
    </recommendedName>
</protein>
<dbReference type="SUPFAM" id="SSF51197">
    <property type="entry name" value="Clavaminate synthase-like"/>
    <property type="match status" value="1"/>
</dbReference>
<dbReference type="Gene3D" id="2.60.120.620">
    <property type="entry name" value="q2cbj1_9rhob like domain"/>
    <property type="match status" value="1"/>
</dbReference>
<dbReference type="AlphaFoldDB" id="A0A9W9PWT5"/>
<dbReference type="Proteomes" id="UP001147746">
    <property type="component" value="Unassembled WGS sequence"/>
</dbReference>